<evidence type="ECO:0000313" key="2">
    <source>
        <dbReference type="Proteomes" id="UP000691718"/>
    </source>
</evidence>
<reference evidence="1" key="1">
    <citation type="submission" date="2021-04" db="EMBL/GenBank/DDBJ databases">
        <authorList>
            <person name="Tunstrom K."/>
        </authorList>
    </citation>
    <scope>NUCLEOTIDE SEQUENCE</scope>
</reference>
<dbReference type="GO" id="GO:0032451">
    <property type="term" value="F:demethylase activity"/>
    <property type="evidence" value="ECO:0007669"/>
    <property type="project" value="TreeGrafter"/>
</dbReference>
<dbReference type="GO" id="GO:0016491">
    <property type="term" value="F:oxidoreductase activity"/>
    <property type="evidence" value="ECO:0007669"/>
    <property type="project" value="TreeGrafter"/>
</dbReference>
<keyword evidence="2" id="KW-1185">Reference proteome</keyword>
<dbReference type="InterPro" id="IPR032857">
    <property type="entry name" value="ALKBH4"/>
</dbReference>
<dbReference type="OrthoDB" id="442860at2759"/>
<sequence length="326" mass="37769">MKPRPCGCKGCRTCLICETLYGAENYKLSLNLDKEKGYVYCPFCNKAWPGWEIDVYKQHPNHIGEPINYPGIYIQVDFITEDEENELIKCIDEVPWDISQSGRRKQNYGPKTNFKKKKIVPGSFDGFPHFSKYLQDKFDSVGLLQGFQVIEQCSLEYDPSKGASIDPHIDDCWIWGERVITVNCLSDSVLTMTLFKGDTKKYNLCCADEYYPLVMPDGSIDLEFKNQEKTMLEASKPTEETDAIIRIPLIRRSIIVLYGEARYHWEHCVLREDITARRVCIAYREFTPPYLANGSYEHIGDEITKRAKQFFDHTIKYKSNAKEIKV</sequence>
<dbReference type="PANTHER" id="PTHR12463">
    <property type="entry name" value="OXYGENASE-RELATED"/>
    <property type="match status" value="1"/>
</dbReference>
<gene>
    <name evidence="1" type="ORF">PAPOLLO_LOCUS15665</name>
</gene>
<accession>A0A8S3X9W0</accession>
<name>A0A8S3X9W0_PARAO</name>
<proteinExistence type="predicted"/>
<dbReference type="PANTHER" id="PTHR12463:SF0">
    <property type="entry name" value="ALPHA-KETOGLUTARATE-DEPENDENT DIOXYGENASE ALKB HOMOLOG 4"/>
    <property type="match status" value="1"/>
</dbReference>
<organism evidence="1 2">
    <name type="scientific">Parnassius apollo</name>
    <name type="common">Apollo butterfly</name>
    <name type="synonym">Papilio apollo</name>
    <dbReference type="NCBI Taxonomy" id="110799"/>
    <lineage>
        <taxon>Eukaryota</taxon>
        <taxon>Metazoa</taxon>
        <taxon>Ecdysozoa</taxon>
        <taxon>Arthropoda</taxon>
        <taxon>Hexapoda</taxon>
        <taxon>Insecta</taxon>
        <taxon>Pterygota</taxon>
        <taxon>Neoptera</taxon>
        <taxon>Endopterygota</taxon>
        <taxon>Lepidoptera</taxon>
        <taxon>Glossata</taxon>
        <taxon>Ditrysia</taxon>
        <taxon>Papilionoidea</taxon>
        <taxon>Papilionidae</taxon>
        <taxon>Parnassiinae</taxon>
        <taxon>Parnassini</taxon>
        <taxon>Parnassius</taxon>
        <taxon>Parnassius</taxon>
    </lineage>
</organism>
<dbReference type="AlphaFoldDB" id="A0A8S3X9W0"/>
<dbReference type="GO" id="GO:0070988">
    <property type="term" value="P:demethylation"/>
    <property type="evidence" value="ECO:0007669"/>
    <property type="project" value="InterPro"/>
</dbReference>
<protein>
    <submittedName>
        <fullName evidence="1">(apollo) hypothetical protein</fullName>
    </submittedName>
</protein>
<evidence type="ECO:0000313" key="1">
    <source>
        <dbReference type="EMBL" id="CAG5011826.1"/>
    </source>
</evidence>
<dbReference type="Proteomes" id="UP000691718">
    <property type="component" value="Unassembled WGS sequence"/>
</dbReference>
<dbReference type="EMBL" id="CAJQZP010001037">
    <property type="protein sequence ID" value="CAG5011826.1"/>
    <property type="molecule type" value="Genomic_DNA"/>
</dbReference>
<comment type="caution">
    <text evidence="1">The sequence shown here is derived from an EMBL/GenBank/DDBJ whole genome shotgun (WGS) entry which is preliminary data.</text>
</comment>